<dbReference type="SUPFAM" id="SSF52151">
    <property type="entry name" value="FabD/lysophospholipase-like"/>
    <property type="match status" value="1"/>
</dbReference>
<dbReference type="InterPro" id="IPR016039">
    <property type="entry name" value="Thiolase-like"/>
</dbReference>
<keyword evidence="5" id="KW-1185">Reference proteome</keyword>
<organism evidence="4 5">
    <name type="scientific">Streptomyces coffeae</name>
    <dbReference type="NCBI Taxonomy" id="621382"/>
    <lineage>
        <taxon>Bacteria</taxon>
        <taxon>Bacillati</taxon>
        <taxon>Actinomycetota</taxon>
        <taxon>Actinomycetes</taxon>
        <taxon>Kitasatosporales</taxon>
        <taxon>Streptomycetaceae</taxon>
        <taxon>Streptomyces</taxon>
    </lineage>
</organism>
<evidence type="ECO:0000256" key="1">
    <source>
        <dbReference type="ARBA" id="ARBA00022679"/>
    </source>
</evidence>
<dbReference type="InterPro" id="IPR050091">
    <property type="entry name" value="PKS_NRPS_Biosynth_Enz"/>
</dbReference>
<feature type="non-terminal residue" evidence="4">
    <location>
        <position position="145"/>
    </location>
</feature>
<proteinExistence type="predicted"/>
<dbReference type="EMBL" id="JAERRF010000201">
    <property type="protein sequence ID" value="MBL1102967.1"/>
    <property type="molecule type" value="Genomic_DNA"/>
</dbReference>
<accession>A0ABS1NSW4</accession>
<feature type="non-terminal residue" evidence="4">
    <location>
        <position position="1"/>
    </location>
</feature>
<comment type="caution">
    <text evidence="4">The sequence shown here is derived from an EMBL/GenBank/DDBJ whole genome shotgun (WGS) entry which is preliminary data.</text>
</comment>
<dbReference type="Gene3D" id="3.40.366.10">
    <property type="entry name" value="Malonyl-Coenzyme A Acyl Carrier Protein, domain 2"/>
    <property type="match status" value="1"/>
</dbReference>
<dbReference type="InterPro" id="IPR032821">
    <property type="entry name" value="PKS_assoc"/>
</dbReference>
<name>A0ABS1NSW4_9ACTN</name>
<evidence type="ECO:0000256" key="2">
    <source>
        <dbReference type="ARBA" id="ARBA00023268"/>
    </source>
</evidence>
<dbReference type="InterPro" id="IPR016035">
    <property type="entry name" value="Acyl_Trfase/lysoPLipase"/>
</dbReference>
<dbReference type="Pfam" id="PF16197">
    <property type="entry name" value="KAsynt_C_assoc"/>
    <property type="match status" value="1"/>
</dbReference>
<dbReference type="Proteomes" id="UP000634229">
    <property type="component" value="Unassembled WGS sequence"/>
</dbReference>
<evidence type="ECO:0000313" key="5">
    <source>
        <dbReference type="Proteomes" id="UP000634229"/>
    </source>
</evidence>
<reference evidence="4 5" key="1">
    <citation type="submission" date="2021-01" db="EMBL/GenBank/DDBJ databases">
        <title>WGS of actinomycetes isolated from Thailand.</title>
        <authorList>
            <person name="Thawai C."/>
        </authorList>
    </citation>
    <scope>NUCLEOTIDE SEQUENCE [LARGE SCALE GENOMIC DNA]</scope>
    <source>
        <strain evidence="4 5">CA1R205</strain>
    </source>
</reference>
<feature type="domain" description="Polyketide synthase C-terminal extension" evidence="3">
    <location>
        <begin position="5"/>
        <end position="92"/>
    </location>
</feature>
<protein>
    <recommendedName>
        <fullName evidence="3">Polyketide synthase C-terminal extension domain-containing protein</fullName>
    </recommendedName>
</protein>
<keyword evidence="1" id="KW-0808">Transferase</keyword>
<dbReference type="Gene3D" id="3.40.47.10">
    <property type="match status" value="1"/>
</dbReference>
<evidence type="ECO:0000259" key="3">
    <source>
        <dbReference type="Pfam" id="PF16197"/>
    </source>
</evidence>
<dbReference type="PANTHER" id="PTHR43775:SF51">
    <property type="entry name" value="INACTIVE PHENOLPHTHIOCEROL SYNTHESIS POLYKETIDE SYNTHASE TYPE I PKS1-RELATED"/>
    <property type="match status" value="1"/>
</dbReference>
<dbReference type="InterPro" id="IPR001227">
    <property type="entry name" value="Ac_transferase_dom_sf"/>
</dbReference>
<dbReference type="Gene3D" id="3.30.70.3290">
    <property type="match status" value="1"/>
</dbReference>
<evidence type="ECO:0000313" key="4">
    <source>
        <dbReference type="EMBL" id="MBL1102967.1"/>
    </source>
</evidence>
<gene>
    <name evidence="4" type="ORF">JK363_41670</name>
</gene>
<keyword evidence="2" id="KW-0511">Multifunctional enzyme</keyword>
<dbReference type="PANTHER" id="PTHR43775">
    <property type="entry name" value="FATTY ACID SYNTHASE"/>
    <property type="match status" value="1"/>
</dbReference>
<sequence>GRPRRAGVSSFGVSGTNAHIIVEEAPAEELVAEERTAPATPLPVVVSARTDTALRAQVARLRSHLVSRPDLSVVDTAYSLVTTRAPLDRRAVMVAGDRDELLARLGEVSAESGVAGQAAFLFTGQGSQRSGMGLELAGAFPVFDQ</sequence>